<proteinExistence type="predicted"/>
<dbReference type="AlphaFoldDB" id="A0A6J5YXV2"/>
<accession>A0A6J5YXV2</accession>
<evidence type="ECO:0000313" key="2">
    <source>
        <dbReference type="EMBL" id="CAB4333692.1"/>
    </source>
</evidence>
<keyword evidence="1" id="KW-1133">Transmembrane helix</keyword>
<sequence>MTETLPPNTGYVAAAYLVFLAILLIYVVIMAVRAARLERELAELLALASERKQESSQGDSPKESVPQ</sequence>
<reference evidence="2" key="1">
    <citation type="submission" date="2020-05" db="EMBL/GenBank/DDBJ databases">
        <authorList>
            <person name="Chiriac C."/>
            <person name="Salcher M."/>
            <person name="Ghai R."/>
            <person name="Kavagutti S V."/>
        </authorList>
    </citation>
    <scope>NUCLEOTIDE SEQUENCE</scope>
</reference>
<organism evidence="2">
    <name type="scientific">freshwater metagenome</name>
    <dbReference type="NCBI Taxonomy" id="449393"/>
    <lineage>
        <taxon>unclassified sequences</taxon>
        <taxon>metagenomes</taxon>
        <taxon>ecological metagenomes</taxon>
    </lineage>
</organism>
<keyword evidence="1" id="KW-0812">Transmembrane</keyword>
<evidence type="ECO:0000256" key="1">
    <source>
        <dbReference type="SAM" id="Phobius"/>
    </source>
</evidence>
<dbReference type="EMBL" id="CAESAN010000001">
    <property type="protein sequence ID" value="CAB4333692.1"/>
    <property type="molecule type" value="Genomic_DNA"/>
</dbReference>
<name>A0A6J5YXV2_9ZZZZ</name>
<feature type="transmembrane region" description="Helical" evidence="1">
    <location>
        <begin position="12"/>
        <end position="32"/>
    </location>
</feature>
<protein>
    <submittedName>
        <fullName evidence="2">Unannotated protein</fullName>
    </submittedName>
</protein>
<keyword evidence="1" id="KW-0472">Membrane</keyword>
<gene>
    <name evidence="2" type="ORF">UFOPK3547_00016</name>
</gene>